<accession>A0A7M2WZS4</accession>
<keyword evidence="1" id="KW-0472">Membrane</keyword>
<feature type="transmembrane region" description="Helical" evidence="1">
    <location>
        <begin position="70"/>
        <end position="92"/>
    </location>
</feature>
<gene>
    <name evidence="2" type="ORF">IPV69_00990</name>
</gene>
<evidence type="ECO:0000313" key="2">
    <source>
        <dbReference type="EMBL" id="QOV89980.1"/>
    </source>
</evidence>
<protein>
    <recommendedName>
        <fullName evidence="4">DUF4149 domain-containing protein</fullName>
    </recommendedName>
</protein>
<evidence type="ECO:0008006" key="4">
    <source>
        <dbReference type="Google" id="ProtNLM"/>
    </source>
</evidence>
<dbReference type="RefSeq" id="WP_206293046.1">
    <property type="nucleotide sequence ID" value="NZ_CP063458.1"/>
</dbReference>
<name>A0A7M2WZS4_9BACT</name>
<reference evidence="2 3" key="1">
    <citation type="submission" date="2020-10" db="EMBL/GenBank/DDBJ databases">
        <title>Wide distribution of Phycisphaera-like planctomycetes from WD2101 soil group in peatlands and genome analysis of the first cultivated representative.</title>
        <authorList>
            <person name="Dedysh S.N."/>
            <person name="Beletsky A.V."/>
            <person name="Ivanova A."/>
            <person name="Kulichevskaya I.S."/>
            <person name="Suzina N.E."/>
            <person name="Philippov D.A."/>
            <person name="Rakitin A.L."/>
            <person name="Mardanov A.V."/>
            <person name="Ravin N.V."/>
        </authorList>
    </citation>
    <scope>NUCLEOTIDE SEQUENCE [LARGE SCALE GENOMIC DNA]</scope>
    <source>
        <strain evidence="2 3">M1803</strain>
    </source>
</reference>
<evidence type="ECO:0000313" key="3">
    <source>
        <dbReference type="Proteomes" id="UP000593765"/>
    </source>
</evidence>
<dbReference type="KEGG" id="hbs:IPV69_00990"/>
<feature type="transmembrane region" description="Helical" evidence="1">
    <location>
        <begin position="98"/>
        <end position="120"/>
    </location>
</feature>
<dbReference type="AlphaFoldDB" id="A0A7M2WZS4"/>
<feature type="transmembrane region" description="Helical" evidence="1">
    <location>
        <begin position="160"/>
        <end position="179"/>
    </location>
</feature>
<proteinExistence type="predicted"/>
<dbReference type="EMBL" id="CP063458">
    <property type="protein sequence ID" value="QOV89980.1"/>
    <property type="molecule type" value="Genomic_DNA"/>
</dbReference>
<organism evidence="2 3">
    <name type="scientific">Humisphaera borealis</name>
    <dbReference type="NCBI Taxonomy" id="2807512"/>
    <lineage>
        <taxon>Bacteria</taxon>
        <taxon>Pseudomonadati</taxon>
        <taxon>Planctomycetota</taxon>
        <taxon>Phycisphaerae</taxon>
        <taxon>Tepidisphaerales</taxon>
        <taxon>Tepidisphaeraceae</taxon>
        <taxon>Humisphaera</taxon>
    </lineage>
</organism>
<keyword evidence="1" id="KW-0812">Transmembrane</keyword>
<keyword evidence="1" id="KW-1133">Transmembrane helix</keyword>
<dbReference type="Proteomes" id="UP000593765">
    <property type="component" value="Chromosome"/>
</dbReference>
<feature type="transmembrane region" description="Helical" evidence="1">
    <location>
        <begin position="6"/>
        <end position="27"/>
    </location>
</feature>
<evidence type="ECO:0000256" key="1">
    <source>
        <dbReference type="SAM" id="Phobius"/>
    </source>
</evidence>
<sequence>MAFDIVQLIYWLLLSAWFGLVLFGAMASPAIFKTVQEADPTLPTVLSVNLDGQHGALLAMTINAQILTRLLWLQLVCAGGLLVSIAIQWFLAGRSEQAIFINALRSALLLAAIGLLIYGWRSVWPRMAEQRRTYIDNADDPEVALPARDQLTRLYRESEIVQLALATVLSALILFSTSMGRTVVITTQG</sequence>
<keyword evidence="3" id="KW-1185">Reference proteome</keyword>